<evidence type="ECO:0000313" key="2">
    <source>
        <dbReference type="Proteomes" id="UP001174677"/>
    </source>
</evidence>
<dbReference type="SMART" id="SM00367">
    <property type="entry name" value="LRR_CC"/>
    <property type="match status" value="4"/>
</dbReference>
<keyword evidence="2" id="KW-1185">Reference proteome</keyword>
<dbReference type="InterPro" id="IPR006553">
    <property type="entry name" value="Leu-rich_rpt_Cys-con_subtyp"/>
</dbReference>
<protein>
    <recommendedName>
        <fullName evidence="3">F-box domain-containing protein</fullName>
    </recommendedName>
</protein>
<dbReference type="PANTHER" id="PTHR13318:SF77">
    <property type="entry name" value="F-BOX DOMAIN-CONTAINING PROTEIN"/>
    <property type="match status" value="1"/>
</dbReference>
<dbReference type="Gene3D" id="3.80.10.10">
    <property type="entry name" value="Ribonuclease Inhibitor"/>
    <property type="match status" value="2"/>
</dbReference>
<evidence type="ECO:0000313" key="1">
    <source>
        <dbReference type="EMBL" id="KAJ9135373.1"/>
    </source>
</evidence>
<comment type="caution">
    <text evidence="1">The sequence shown here is derived from an EMBL/GenBank/DDBJ whole genome shotgun (WGS) entry which is preliminary data.</text>
</comment>
<dbReference type="InterPro" id="IPR032675">
    <property type="entry name" value="LRR_dom_sf"/>
</dbReference>
<dbReference type="PANTHER" id="PTHR13318">
    <property type="entry name" value="PARTNER OF PAIRED, ISOFORM B-RELATED"/>
    <property type="match status" value="1"/>
</dbReference>
<dbReference type="EMBL" id="JARPOI010000018">
    <property type="protein sequence ID" value="KAJ9135373.1"/>
    <property type="molecule type" value="Genomic_DNA"/>
</dbReference>
<dbReference type="Proteomes" id="UP001174677">
    <property type="component" value="Chromosome 18"/>
</dbReference>
<name>A0ABQ9KDM2_HEVBR</name>
<reference evidence="1 2" key="1">
    <citation type="journal article" date="2023" name="Plant Biotechnol. J.">
        <title>Chromosome-level wild Hevea brasiliensis genome provides new tools for genomic-assisted breeding and valuable loci to elevate rubber yield.</title>
        <authorList>
            <person name="Cheng H."/>
            <person name="Song X."/>
            <person name="Hu Y."/>
            <person name="Wu T."/>
            <person name="Yang Q."/>
            <person name="An Z."/>
            <person name="Feng S."/>
            <person name="Deng Z."/>
            <person name="Wu W."/>
            <person name="Zeng X."/>
            <person name="Tu M."/>
            <person name="Wang X."/>
            <person name="Huang H."/>
        </authorList>
    </citation>
    <scope>NUCLEOTIDE SEQUENCE [LARGE SCALE GENOMIC DNA]</scope>
    <source>
        <strain evidence="1">MT/VB/25A 57/8</strain>
    </source>
</reference>
<sequence>MDSMLCDELLQEIISRLVSESSASPAPSSSASSVSLVSKRWLRLYRTSRTSLSLRFAPDNSTIQSLLSLLSNYPFLSSLPLLFSSDPTLTITNSTNTAFNDHLLFIVSTSCSKLKHLRFLAGPISHSSLLSLSTTSALLTSLTIVLSRPLFFNWVAYFSSLKELSIYVSDFDGAGDEFYSNSQSGLYLNQETDAELGLESLYLSGIKRDDSGLGWLWRSCKKLKKLQLKNCEGIGDGGSFLSFIRCLNVLQELELRTCRSIVDGVLIRLAENCESLNSLLVYDGGSREGFLHFINNCRCNLQKLDLRLPLDLNNDHLLAIAVNFRGLSTLRLRSCCLVTGEGLKALGIAMSSGLLKELALINCDVVERESGLLATLGQHLKQLGKLDLSHNESLLDKEFISMLVSCNNLVELRLRGCKGLTSLAILSRFKSCKRLENVDIIHCCGIEAEAIEFFVLNSPRLRRMQVEESKVSDVARTWASHKLIEVVASFMN</sequence>
<organism evidence="1 2">
    <name type="scientific">Hevea brasiliensis</name>
    <name type="common">Para rubber tree</name>
    <name type="synonym">Siphonia brasiliensis</name>
    <dbReference type="NCBI Taxonomy" id="3981"/>
    <lineage>
        <taxon>Eukaryota</taxon>
        <taxon>Viridiplantae</taxon>
        <taxon>Streptophyta</taxon>
        <taxon>Embryophyta</taxon>
        <taxon>Tracheophyta</taxon>
        <taxon>Spermatophyta</taxon>
        <taxon>Magnoliopsida</taxon>
        <taxon>eudicotyledons</taxon>
        <taxon>Gunneridae</taxon>
        <taxon>Pentapetalae</taxon>
        <taxon>rosids</taxon>
        <taxon>fabids</taxon>
        <taxon>Malpighiales</taxon>
        <taxon>Euphorbiaceae</taxon>
        <taxon>Crotonoideae</taxon>
        <taxon>Micrandreae</taxon>
        <taxon>Hevea</taxon>
    </lineage>
</organism>
<dbReference type="SUPFAM" id="SSF52047">
    <property type="entry name" value="RNI-like"/>
    <property type="match status" value="2"/>
</dbReference>
<accession>A0ABQ9KDM2</accession>
<gene>
    <name evidence="1" type="ORF">P3X46_032564</name>
</gene>
<evidence type="ECO:0008006" key="3">
    <source>
        <dbReference type="Google" id="ProtNLM"/>
    </source>
</evidence>
<proteinExistence type="predicted"/>